<gene>
    <name evidence="4" type="ORF">SE17_37855</name>
</gene>
<evidence type="ECO:0000313" key="4">
    <source>
        <dbReference type="EMBL" id="KPV48478.1"/>
    </source>
</evidence>
<feature type="domain" description="Peptidase M16 N-terminal" evidence="2">
    <location>
        <begin position="13"/>
        <end position="160"/>
    </location>
</feature>
<dbReference type="InterPro" id="IPR007863">
    <property type="entry name" value="Peptidase_M16_C"/>
</dbReference>
<comment type="similarity">
    <text evidence="1">Belongs to the peptidase M16 family.</text>
</comment>
<evidence type="ECO:0000259" key="2">
    <source>
        <dbReference type="Pfam" id="PF00675"/>
    </source>
</evidence>
<dbReference type="PANTHER" id="PTHR11851:SF49">
    <property type="entry name" value="MITOCHONDRIAL-PROCESSING PEPTIDASE SUBUNIT ALPHA"/>
    <property type="match status" value="1"/>
</dbReference>
<dbReference type="Pfam" id="PF00675">
    <property type="entry name" value="Peptidase_M16"/>
    <property type="match status" value="1"/>
</dbReference>
<dbReference type="Gene3D" id="3.30.830.10">
    <property type="entry name" value="Metalloenzyme, LuxS/M16 peptidase-like"/>
    <property type="match status" value="1"/>
</dbReference>
<dbReference type="PANTHER" id="PTHR11851">
    <property type="entry name" value="METALLOPROTEASE"/>
    <property type="match status" value="1"/>
</dbReference>
<dbReference type="InterPro" id="IPR011765">
    <property type="entry name" value="Pept_M16_N"/>
</dbReference>
<protein>
    <submittedName>
        <fullName evidence="4">Peptidase M16</fullName>
    </submittedName>
</protein>
<dbReference type="Pfam" id="PF05193">
    <property type="entry name" value="Peptidase_M16_C"/>
    <property type="match status" value="1"/>
</dbReference>
<dbReference type="GO" id="GO:0004222">
    <property type="term" value="F:metalloendopeptidase activity"/>
    <property type="evidence" value="ECO:0007669"/>
    <property type="project" value="InterPro"/>
</dbReference>
<dbReference type="SUPFAM" id="SSF63411">
    <property type="entry name" value="LuxS/MPP-like metallohydrolase"/>
    <property type="match status" value="1"/>
</dbReference>
<feature type="non-terminal residue" evidence="4">
    <location>
        <position position="258"/>
    </location>
</feature>
<dbReference type="EMBL" id="LJCR01002622">
    <property type="protein sequence ID" value="KPV48478.1"/>
    <property type="molecule type" value="Genomic_DNA"/>
</dbReference>
<evidence type="ECO:0000259" key="3">
    <source>
        <dbReference type="Pfam" id="PF05193"/>
    </source>
</evidence>
<dbReference type="Proteomes" id="UP000050509">
    <property type="component" value="Unassembled WGS sequence"/>
</dbReference>
<reference evidence="4 5" key="1">
    <citation type="submission" date="2015-09" db="EMBL/GenBank/DDBJ databases">
        <title>Draft genome sequence of Kouleothrix aurantiaca JCM 19913.</title>
        <authorList>
            <person name="Hemp J."/>
        </authorList>
    </citation>
    <scope>NUCLEOTIDE SEQUENCE [LARGE SCALE GENOMIC DNA]</scope>
    <source>
        <strain evidence="4 5">COM-B</strain>
    </source>
</reference>
<evidence type="ECO:0000256" key="1">
    <source>
        <dbReference type="ARBA" id="ARBA00007261"/>
    </source>
</evidence>
<organism evidence="4 5">
    <name type="scientific">Kouleothrix aurantiaca</name>
    <dbReference type="NCBI Taxonomy" id="186479"/>
    <lineage>
        <taxon>Bacteria</taxon>
        <taxon>Bacillati</taxon>
        <taxon>Chloroflexota</taxon>
        <taxon>Chloroflexia</taxon>
        <taxon>Chloroflexales</taxon>
        <taxon>Roseiflexineae</taxon>
        <taxon>Roseiflexaceae</taxon>
        <taxon>Kouleothrix</taxon>
    </lineage>
</organism>
<proteinExistence type="inferred from homology"/>
<dbReference type="InterPro" id="IPR011249">
    <property type="entry name" value="Metalloenz_LuxS/M16"/>
</dbReference>
<dbReference type="InterPro" id="IPR001431">
    <property type="entry name" value="Pept_M16_Zn_BS"/>
</dbReference>
<sequence>MLHTFTLPGGLHVLVEELPHTHSVSVGCFVGVGSGHENPPDCGISHFIEHMLFKGSRKRPNPRLISDAIEGIGGILDAYTGFESTVYYAKVADIHFDRAVDVLADMLLFPCFDPRDVEKERRVIAEELRATEDTPSELVHLLLDGAMWSDQPLGRDIAGDEAAVAAYTHAQVLAHWQRYYTRANTVISIAGNISAERAVAAIAQAFEAMPEGAPALFVPSQPPQPGPALALRTDDSEQGNFCIGFPGIPQDDPDRRAM</sequence>
<dbReference type="PROSITE" id="PS00143">
    <property type="entry name" value="INSULINASE"/>
    <property type="match status" value="1"/>
</dbReference>
<evidence type="ECO:0000313" key="5">
    <source>
        <dbReference type="Proteomes" id="UP000050509"/>
    </source>
</evidence>
<dbReference type="GO" id="GO:0046872">
    <property type="term" value="F:metal ion binding"/>
    <property type="evidence" value="ECO:0007669"/>
    <property type="project" value="InterPro"/>
</dbReference>
<comment type="caution">
    <text evidence="4">The sequence shown here is derived from an EMBL/GenBank/DDBJ whole genome shotgun (WGS) entry which is preliminary data.</text>
</comment>
<dbReference type="GO" id="GO:0006508">
    <property type="term" value="P:proteolysis"/>
    <property type="evidence" value="ECO:0007669"/>
    <property type="project" value="InterPro"/>
</dbReference>
<feature type="domain" description="Peptidase M16 C-terminal" evidence="3">
    <location>
        <begin position="168"/>
        <end position="257"/>
    </location>
</feature>
<dbReference type="InterPro" id="IPR050361">
    <property type="entry name" value="MPP/UQCRC_Complex"/>
</dbReference>
<name>A0A0P9DEF9_9CHLR</name>
<dbReference type="AlphaFoldDB" id="A0A0P9DEF9"/>
<accession>A0A0P9DEF9</accession>
<keyword evidence="5" id="KW-1185">Reference proteome</keyword>